<evidence type="ECO:0000313" key="3">
    <source>
        <dbReference type="EMBL" id="CAF3819595.1"/>
    </source>
</evidence>
<proteinExistence type="predicted"/>
<dbReference type="AlphaFoldDB" id="A0A815ZJI0"/>
<feature type="transmembrane region" description="Helical" evidence="1">
    <location>
        <begin position="91"/>
        <end position="116"/>
    </location>
</feature>
<dbReference type="Proteomes" id="UP000663855">
    <property type="component" value="Unassembled WGS sequence"/>
</dbReference>
<feature type="transmembrane region" description="Helical" evidence="1">
    <location>
        <begin position="227"/>
        <end position="247"/>
    </location>
</feature>
<evidence type="ECO:0000313" key="2">
    <source>
        <dbReference type="EMBL" id="CAF1584039.1"/>
    </source>
</evidence>
<reference evidence="2" key="1">
    <citation type="submission" date="2021-02" db="EMBL/GenBank/DDBJ databases">
        <authorList>
            <person name="Nowell W R."/>
        </authorList>
    </citation>
    <scope>NUCLEOTIDE SEQUENCE</scope>
</reference>
<feature type="transmembrane region" description="Helical" evidence="1">
    <location>
        <begin position="12"/>
        <end position="33"/>
    </location>
</feature>
<feature type="transmembrane region" description="Helical" evidence="1">
    <location>
        <begin position="187"/>
        <end position="207"/>
    </location>
</feature>
<dbReference type="EMBL" id="CAJNOV010016089">
    <property type="protein sequence ID" value="CAF1584039.1"/>
    <property type="molecule type" value="Genomic_DNA"/>
</dbReference>
<organism evidence="2 4">
    <name type="scientific">Rotaria magnacalcarata</name>
    <dbReference type="NCBI Taxonomy" id="392030"/>
    <lineage>
        <taxon>Eukaryota</taxon>
        <taxon>Metazoa</taxon>
        <taxon>Spiralia</taxon>
        <taxon>Gnathifera</taxon>
        <taxon>Rotifera</taxon>
        <taxon>Eurotatoria</taxon>
        <taxon>Bdelloidea</taxon>
        <taxon>Philodinida</taxon>
        <taxon>Philodinidae</taxon>
        <taxon>Rotaria</taxon>
    </lineage>
</organism>
<evidence type="ECO:0000313" key="4">
    <source>
        <dbReference type="Proteomes" id="UP000663855"/>
    </source>
</evidence>
<protein>
    <recommendedName>
        <fullName evidence="5">G-protein coupled receptors family 1 profile domain-containing protein</fullName>
    </recommendedName>
</protein>
<name>A0A815ZJI0_9BILA</name>
<keyword evidence="1" id="KW-1133">Transmembrane helix</keyword>
<feature type="transmembrane region" description="Helical" evidence="1">
    <location>
        <begin position="146"/>
        <end position="166"/>
    </location>
</feature>
<gene>
    <name evidence="3" type="ORF">BYL167_LOCUS4028</name>
    <name evidence="2" type="ORF">CJN711_LOCUS33297</name>
</gene>
<keyword evidence="1" id="KW-0812">Transmembrane</keyword>
<evidence type="ECO:0008006" key="5">
    <source>
        <dbReference type="Google" id="ProtNLM"/>
    </source>
</evidence>
<dbReference type="SUPFAM" id="SSF81321">
    <property type="entry name" value="Family A G protein-coupled receptor-like"/>
    <property type="match status" value="1"/>
</dbReference>
<sequence length="256" mass="30687">MDRTLCRALHNHIIIGLLILDLVYELTNILLFLRNDYYNNPWSASPRFYLFWVFFDYARYPLQITLFTLATVERHIVIFYDKWIATRKRHFLIHCLSPCIITIYYFVYYSIVYFSIHCETPFNSFSFGGIYIPCAFDRTVLAHWELMFHQVTPTLLIMFGCMSLFVRVMLQKTRARQQIEWRKHRKMILQVLTISSVYIAFNLPWIGEIFPYEFGLLSQLVAVGLTVSRFIIYNIIFFCPFVCFLSFPELRTKFTE</sequence>
<evidence type="ECO:0000256" key="1">
    <source>
        <dbReference type="SAM" id="Phobius"/>
    </source>
</evidence>
<keyword evidence="1" id="KW-0472">Membrane</keyword>
<dbReference type="Gene3D" id="1.20.1070.10">
    <property type="entry name" value="Rhodopsin 7-helix transmembrane proteins"/>
    <property type="match status" value="1"/>
</dbReference>
<dbReference type="Proteomes" id="UP000681967">
    <property type="component" value="Unassembled WGS sequence"/>
</dbReference>
<accession>A0A815ZJI0</accession>
<feature type="transmembrane region" description="Helical" evidence="1">
    <location>
        <begin position="48"/>
        <end position="70"/>
    </location>
</feature>
<dbReference type="EMBL" id="CAJOBH010000822">
    <property type="protein sequence ID" value="CAF3819595.1"/>
    <property type="molecule type" value="Genomic_DNA"/>
</dbReference>
<comment type="caution">
    <text evidence="2">The sequence shown here is derived from an EMBL/GenBank/DDBJ whole genome shotgun (WGS) entry which is preliminary data.</text>
</comment>